<feature type="compositionally biased region" description="Low complexity" evidence="1">
    <location>
        <begin position="575"/>
        <end position="586"/>
    </location>
</feature>
<dbReference type="RefSeq" id="WP_107253972.1">
    <property type="nucleotide sequence ID" value="NZ_PYOC01000004.1"/>
</dbReference>
<feature type="region of interest" description="Disordered" evidence="1">
    <location>
        <begin position="481"/>
        <end position="509"/>
    </location>
</feature>
<feature type="region of interest" description="Disordered" evidence="1">
    <location>
        <begin position="1157"/>
        <end position="1204"/>
    </location>
</feature>
<feature type="region of interest" description="Disordered" evidence="1">
    <location>
        <begin position="1023"/>
        <end position="1116"/>
    </location>
</feature>
<feature type="compositionally biased region" description="Low complexity" evidence="1">
    <location>
        <begin position="197"/>
        <end position="212"/>
    </location>
</feature>
<feature type="region of interest" description="Disordered" evidence="1">
    <location>
        <begin position="806"/>
        <end position="825"/>
    </location>
</feature>
<feature type="compositionally biased region" description="Low complexity" evidence="1">
    <location>
        <begin position="152"/>
        <end position="163"/>
    </location>
</feature>
<feature type="region of interest" description="Disordered" evidence="1">
    <location>
        <begin position="382"/>
        <end position="408"/>
    </location>
</feature>
<feature type="compositionally biased region" description="Basic and acidic residues" evidence="1">
    <location>
        <begin position="851"/>
        <end position="865"/>
    </location>
</feature>
<evidence type="ECO:0008006" key="4">
    <source>
        <dbReference type="Google" id="ProtNLM"/>
    </source>
</evidence>
<dbReference type="InterPro" id="IPR020011">
    <property type="entry name" value="FimV_C"/>
</dbReference>
<dbReference type="EMBL" id="PYOC01000004">
    <property type="protein sequence ID" value="PSV46768.1"/>
    <property type="molecule type" value="Genomic_DNA"/>
</dbReference>
<feature type="compositionally biased region" description="Basic and acidic residues" evidence="1">
    <location>
        <begin position="1038"/>
        <end position="1053"/>
    </location>
</feature>
<sequence length="1418" mass="155874">MPNLPKFVTRFILPVAFVTTVFQLPVQANTVRIIGPSDDDQPFTISDRYRDTGGANSYSSLANNQANSLYGPTIANETLWGIASRYRPNNSVSIYQVIGAIHRANPQSFENNNIHGLEPGSQLRMPTMAQIQREDVASVKRRLEADQRRQTRSASTTSGTSRAVKPSTQSTAQVVATPIAKPEKAIVESVTPLKARSTSQQSISKASASQKSTSERAVIPPKPEPTELQEQLDASDEQMTKLLESNHLLRVRLSEMQYEVSALKDQITDDEALRGEIIGFLEQQKEQAQVQTTDTEPSWFDQFISNPWLLAAAGLIPGGLIAGAIAFFMLRRRKDDEDSDIKSLENQEGKELPIAPAPLMADTTDNESDLMLSEDQDIDDLFASDDSLFGNPEESLFDNDTNPASSEMLDDTASLDLSSDLDDEFGLDLDSNSGLSSRSISVKGDDQAIGLEDMERALDQMEPSSELSSDEALAAMWEKSLQEQADDEPDFDLSDDADNEFDSDLMSSNSIEDGLLDQSILDDLLAEVEAENENEDTKNNTTAFSETLEANIEESAASNAEEVVDQSELDALFDSFDSSDTDLSSENGNSDDAEQAAVDQALADAEAMFNPAVVTESDYFSAQENDVAEESTAQQTDFDLNSEADVIDELIFEEGSTALLDDIVEDDEFSSDIEIEENSTALLDELLSDGSADDAELTSTIEIDENSTALLDELIGDAEVDTDDDTDIDANSFYEEELEDNTELDQLIIDENSTDLLDEILEHKNHVIDADDKVAAGHLTEPNLLDDSIQDEFSDPEFENALSTPLQEQQGLGKEEVTNKPDADFPESEAATFDAILNEALHPDDVAKIAPEKTVLESTTDKSSTEESADDIDTLLSDIDHVINEIDAEESEDKDVETIERSVSDLLEELDAAEALVAENENENENQSEEQPIVDLDDFPIFDEEAALSELDERSPAKDSNPIGSQIGESLSVEELPEFDEDTAFNDPEADTLEEDLSLLSEDDERIALDNVVKNLQQAVEASESYGNNVAQPPRAETSFEHEHEHEHEHEPAFEAIDPTTLPEFSEDDALQASLEEQNELEQYELEQGLKAKSPVTQTAPQSATDSQVNARFQEPAADMFDEDFVDSAGLDMEALLTEPAATFTEAMFTETLGEQAMHESAMGEQVIAEQLAEDKEQSPQKSDVELDDPIVPEHTKEDAKVSVNQEIEAAERDGLLFDEPLGNTEQDLDFNSLDFMNSDMIENDAIDLSVPEEDAAVWAGSTPEPELESEDWSIQPEMQVEDVTSVDPESLIEESEEPALTFAEPASVLLDEEEPLASPYISIDELMKEEELTNPVDLDTEPLNLEVGLDEFPDVLAGIESYDVDSHGEYSSKLDLAKAYLEMNDAEGAIGLLEEVAQKGDSVSQREATKLLTQYKR</sequence>
<dbReference type="Proteomes" id="UP000241803">
    <property type="component" value="Unassembled WGS sequence"/>
</dbReference>
<feature type="region of interest" description="Disordered" evidence="1">
    <location>
        <begin position="851"/>
        <end position="873"/>
    </location>
</feature>
<feature type="compositionally biased region" description="Basic and acidic residues" evidence="1">
    <location>
        <begin position="1173"/>
        <end position="1185"/>
    </location>
</feature>
<feature type="compositionally biased region" description="Acidic residues" evidence="1">
    <location>
        <begin position="935"/>
        <end position="947"/>
    </location>
</feature>
<feature type="region of interest" description="Disordered" evidence="1">
    <location>
        <begin position="916"/>
        <end position="990"/>
    </location>
</feature>
<feature type="region of interest" description="Disordered" evidence="1">
    <location>
        <begin position="575"/>
        <end position="597"/>
    </location>
</feature>
<feature type="region of interest" description="Disordered" evidence="1">
    <location>
        <begin position="338"/>
        <end position="362"/>
    </location>
</feature>
<feature type="region of interest" description="Disordered" evidence="1">
    <location>
        <begin position="191"/>
        <end position="226"/>
    </location>
</feature>
<feature type="compositionally biased region" description="Basic and acidic residues" evidence="1">
    <location>
        <begin position="813"/>
        <end position="823"/>
    </location>
</feature>
<reference evidence="2 3" key="1">
    <citation type="submission" date="2018-03" db="EMBL/GenBank/DDBJ databases">
        <title>Whole genome sequencing of Histamine producing bacteria.</title>
        <authorList>
            <person name="Butler K."/>
        </authorList>
    </citation>
    <scope>NUCLEOTIDE SEQUENCE [LARGE SCALE GENOMIC DNA]</scope>
    <source>
        <strain evidence="2 3">ATCC 19614</strain>
    </source>
</reference>
<feature type="compositionally biased region" description="Acidic residues" evidence="1">
    <location>
        <begin position="484"/>
        <end position="503"/>
    </location>
</feature>
<proteinExistence type="predicted"/>
<dbReference type="InterPro" id="IPR020012">
    <property type="entry name" value="LysM_FimV"/>
</dbReference>
<evidence type="ECO:0000313" key="3">
    <source>
        <dbReference type="Proteomes" id="UP000241803"/>
    </source>
</evidence>
<protein>
    <recommendedName>
        <fullName evidence="4">Pilus assembly protein FimV</fullName>
    </recommendedName>
</protein>
<organism evidence="2 3">
    <name type="scientific">Photobacterium indicum</name>
    <dbReference type="NCBI Taxonomy" id="81447"/>
    <lineage>
        <taxon>Bacteria</taxon>
        <taxon>Pseudomonadati</taxon>
        <taxon>Pseudomonadota</taxon>
        <taxon>Gammaproteobacteria</taxon>
        <taxon>Vibrionales</taxon>
        <taxon>Vibrionaceae</taxon>
        <taxon>Photobacterium</taxon>
    </lineage>
</organism>
<accession>A0A2T3L7V2</accession>
<feature type="region of interest" description="Disordered" evidence="1">
    <location>
        <begin position="142"/>
        <end position="176"/>
    </location>
</feature>
<comment type="caution">
    <text evidence="2">The sequence shown here is derived from an EMBL/GenBank/DDBJ whole genome shotgun (WGS) entry which is preliminary data.</text>
</comment>
<dbReference type="Gene3D" id="1.20.58.2200">
    <property type="match status" value="1"/>
</dbReference>
<dbReference type="NCBIfam" id="TIGR03505">
    <property type="entry name" value="FimV_core"/>
    <property type="match status" value="1"/>
</dbReference>
<evidence type="ECO:0000313" key="2">
    <source>
        <dbReference type="EMBL" id="PSV46768.1"/>
    </source>
</evidence>
<feature type="compositionally biased region" description="Basic and acidic residues" evidence="1">
    <location>
        <begin position="338"/>
        <end position="351"/>
    </location>
</feature>
<feature type="compositionally biased region" description="Acidic residues" evidence="1">
    <location>
        <begin position="975"/>
        <end position="990"/>
    </location>
</feature>
<gene>
    <name evidence="2" type="ORF">C9J47_13320</name>
</gene>
<feature type="compositionally biased region" description="Polar residues" evidence="1">
    <location>
        <begin position="1095"/>
        <end position="1111"/>
    </location>
</feature>
<dbReference type="NCBIfam" id="TIGR03504">
    <property type="entry name" value="FimV_Cterm"/>
    <property type="match status" value="1"/>
</dbReference>
<keyword evidence="3" id="KW-1185">Reference proteome</keyword>
<feature type="compositionally biased region" description="Basic and acidic residues" evidence="1">
    <location>
        <begin position="1192"/>
        <end position="1201"/>
    </location>
</feature>
<evidence type="ECO:0000256" key="1">
    <source>
        <dbReference type="SAM" id="MobiDB-lite"/>
    </source>
</evidence>
<name>A0A2T3L7V2_9GAMM</name>
<dbReference type="InterPro" id="IPR038440">
    <property type="entry name" value="FimV_C_sf"/>
</dbReference>